<protein>
    <recommendedName>
        <fullName evidence="1">Glycosyltransferase 2-like domain-containing protein</fullName>
    </recommendedName>
</protein>
<dbReference type="PANTHER" id="PTHR48090">
    <property type="entry name" value="UNDECAPRENYL-PHOSPHATE 4-DEOXY-4-FORMAMIDO-L-ARABINOSE TRANSFERASE-RELATED"/>
    <property type="match status" value="1"/>
</dbReference>
<sequence length="226" mass="26048">VIIPAFNEDRTIRNVVQAVRNSVQIEKEIIIVNDGSTDRTFEILEHFRGDPEIKVIHQQRNRGKGYAIRLALSQVTGEYVVIQDADMEVDPLDLPAILRPLLNKSSHVVYGSRFVNGRNNSPLVGYIANYLLARLVNLLYNTRITDESTGYKAFATSLIKSVDLECEGFEFCAEITAKVLRMQHRIHEVPISYFPRKKSEGKKLRFWRDGLTAVWILIKYRFQKMH</sequence>
<dbReference type="Gene3D" id="3.90.550.10">
    <property type="entry name" value="Spore Coat Polysaccharide Biosynthesis Protein SpsA, Chain A"/>
    <property type="match status" value="1"/>
</dbReference>
<dbReference type="PANTHER" id="PTHR48090:SF7">
    <property type="entry name" value="RFBJ PROTEIN"/>
    <property type="match status" value="1"/>
</dbReference>
<proteinExistence type="predicted"/>
<reference evidence="2" key="1">
    <citation type="submission" date="2018-05" db="EMBL/GenBank/DDBJ databases">
        <authorList>
            <person name="Lanie J.A."/>
            <person name="Ng W.-L."/>
            <person name="Kazmierczak K.M."/>
            <person name="Andrzejewski T.M."/>
            <person name="Davidsen T.M."/>
            <person name="Wayne K.J."/>
            <person name="Tettelin H."/>
            <person name="Glass J.I."/>
            <person name="Rusch D."/>
            <person name="Podicherti R."/>
            <person name="Tsui H.-C.T."/>
            <person name="Winkler M.E."/>
        </authorList>
    </citation>
    <scope>NUCLEOTIDE SEQUENCE</scope>
</reference>
<dbReference type="AlphaFoldDB" id="A0A382E1E7"/>
<dbReference type="InterPro" id="IPR050256">
    <property type="entry name" value="Glycosyltransferase_2"/>
</dbReference>
<dbReference type="InterPro" id="IPR029044">
    <property type="entry name" value="Nucleotide-diphossugar_trans"/>
</dbReference>
<dbReference type="InterPro" id="IPR001173">
    <property type="entry name" value="Glyco_trans_2-like"/>
</dbReference>
<feature type="non-terminal residue" evidence="2">
    <location>
        <position position="1"/>
    </location>
</feature>
<evidence type="ECO:0000313" key="2">
    <source>
        <dbReference type="EMBL" id="SVB44530.1"/>
    </source>
</evidence>
<name>A0A382E1E7_9ZZZZ</name>
<gene>
    <name evidence="2" type="ORF">METZ01_LOCUS197384</name>
</gene>
<dbReference type="CDD" id="cd04179">
    <property type="entry name" value="DPM_DPG-synthase_like"/>
    <property type="match status" value="1"/>
</dbReference>
<feature type="domain" description="Glycosyltransferase 2-like" evidence="1">
    <location>
        <begin position="1"/>
        <end position="157"/>
    </location>
</feature>
<dbReference type="SUPFAM" id="SSF53448">
    <property type="entry name" value="Nucleotide-diphospho-sugar transferases"/>
    <property type="match status" value="1"/>
</dbReference>
<dbReference type="EMBL" id="UINC01042210">
    <property type="protein sequence ID" value="SVB44530.1"/>
    <property type="molecule type" value="Genomic_DNA"/>
</dbReference>
<organism evidence="2">
    <name type="scientific">marine metagenome</name>
    <dbReference type="NCBI Taxonomy" id="408172"/>
    <lineage>
        <taxon>unclassified sequences</taxon>
        <taxon>metagenomes</taxon>
        <taxon>ecological metagenomes</taxon>
    </lineage>
</organism>
<evidence type="ECO:0000259" key="1">
    <source>
        <dbReference type="Pfam" id="PF00535"/>
    </source>
</evidence>
<accession>A0A382E1E7</accession>
<dbReference type="Pfam" id="PF00535">
    <property type="entry name" value="Glycos_transf_2"/>
    <property type="match status" value="1"/>
</dbReference>